<name>A0A371GWX3_MUCPR</name>
<evidence type="ECO:0000313" key="2">
    <source>
        <dbReference type="Proteomes" id="UP000257109"/>
    </source>
</evidence>
<feature type="non-terminal residue" evidence="1">
    <location>
        <position position="1"/>
    </location>
</feature>
<comment type="caution">
    <text evidence="1">The sequence shown here is derived from an EMBL/GenBank/DDBJ whole genome shotgun (WGS) entry which is preliminary data.</text>
</comment>
<protein>
    <submittedName>
        <fullName evidence="1">Uncharacterized protein</fullName>
    </submittedName>
</protein>
<organism evidence="1 2">
    <name type="scientific">Mucuna pruriens</name>
    <name type="common">Velvet bean</name>
    <name type="synonym">Dolichos pruriens</name>
    <dbReference type="NCBI Taxonomy" id="157652"/>
    <lineage>
        <taxon>Eukaryota</taxon>
        <taxon>Viridiplantae</taxon>
        <taxon>Streptophyta</taxon>
        <taxon>Embryophyta</taxon>
        <taxon>Tracheophyta</taxon>
        <taxon>Spermatophyta</taxon>
        <taxon>Magnoliopsida</taxon>
        <taxon>eudicotyledons</taxon>
        <taxon>Gunneridae</taxon>
        <taxon>Pentapetalae</taxon>
        <taxon>rosids</taxon>
        <taxon>fabids</taxon>
        <taxon>Fabales</taxon>
        <taxon>Fabaceae</taxon>
        <taxon>Papilionoideae</taxon>
        <taxon>50 kb inversion clade</taxon>
        <taxon>NPAAA clade</taxon>
        <taxon>indigoferoid/millettioid clade</taxon>
        <taxon>Phaseoleae</taxon>
        <taxon>Mucuna</taxon>
    </lineage>
</organism>
<dbReference type="EMBL" id="QJKJ01004215">
    <property type="protein sequence ID" value="RDX95060.1"/>
    <property type="molecule type" value="Genomic_DNA"/>
</dbReference>
<evidence type="ECO:0000313" key="1">
    <source>
        <dbReference type="EMBL" id="RDX95060.1"/>
    </source>
</evidence>
<dbReference type="AlphaFoldDB" id="A0A371GWX3"/>
<keyword evidence="2" id="KW-1185">Reference proteome</keyword>
<proteinExistence type="predicted"/>
<gene>
    <name evidence="1" type="ORF">CR513_22468</name>
</gene>
<dbReference type="Proteomes" id="UP000257109">
    <property type="component" value="Unassembled WGS sequence"/>
</dbReference>
<sequence>MRKFEVLLASGGNNGFCCGIGFYCASTLDTFFQLFQASSGLLHPNQYMKQPCLVYRGAPWKAEIDQWLAACDVVH</sequence>
<reference evidence="1" key="1">
    <citation type="submission" date="2018-05" db="EMBL/GenBank/DDBJ databases">
        <title>Draft genome of Mucuna pruriens seed.</title>
        <authorList>
            <person name="Nnadi N.E."/>
            <person name="Vos R."/>
            <person name="Hasami M.H."/>
            <person name="Devisetty U.K."/>
            <person name="Aguiy J.C."/>
        </authorList>
    </citation>
    <scope>NUCLEOTIDE SEQUENCE [LARGE SCALE GENOMIC DNA]</scope>
    <source>
        <strain evidence="1">JCA_2017</strain>
    </source>
</reference>
<accession>A0A371GWX3</accession>